<feature type="domain" description="CusB-like beta-barrel" evidence="7">
    <location>
        <begin position="211"/>
        <end position="283"/>
    </location>
</feature>
<dbReference type="PANTHER" id="PTHR30469">
    <property type="entry name" value="MULTIDRUG RESISTANCE PROTEIN MDTA"/>
    <property type="match status" value="1"/>
</dbReference>
<feature type="coiled-coil region" evidence="2">
    <location>
        <begin position="93"/>
        <end position="120"/>
    </location>
</feature>
<keyword evidence="4" id="KW-0472">Membrane</keyword>
<dbReference type="InterPro" id="IPR058649">
    <property type="entry name" value="CzcB_C"/>
</dbReference>
<keyword evidence="10" id="KW-1185">Reference proteome</keyword>
<dbReference type="RefSeq" id="WP_158863053.1">
    <property type="nucleotide sequence ID" value="NZ_CP046401.1"/>
</dbReference>
<comment type="similarity">
    <text evidence="1">Belongs to the membrane fusion protein (MFP) (TC 8.A.1) family.</text>
</comment>
<dbReference type="Pfam" id="PF25917">
    <property type="entry name" value="BSH_RND"/>
    <property type="match status" value="1"/>
</dbReference>
<dbReference type="Gene3D" id="2.40.30.170">
    <property type="match status" value="1"/>
</dbReference>
<feature type="region of interest" description="Disordered" evidence="3">
    <location>
        <begin position="316"/>
        <end position="340"/>
    </location>
</feature>
<evidence type="ECO:0000256" key="4">
    <source>
        <dbReference type="SAM" id="Phobius"/>
    </source>
</evidence>
<dbReference type="Gene3D" id="2.40.420.20">
    <property type="match status" value="1"/>
</dbReference>
<gene>
    <name evidence="9" type="ORF">GM418_03115</name>
</gene>
<dbReference type="InterPro" id="IPR058792">
    <property type="entry name" value="Beta-barrel_RND_2"/>
</dbReference>
<evidence type="ECO:0000259" key="5">
    <source>
        <dbReference type="Pfam" id="PF25876"/>
    </source>
</evidence>
<dbReference type="FunFam" id="2.40.30.170:FF:000010">
    <property type="entry name" value="Efflux RND transporter periplasmic adaptor subunit"/>
    <property type="match status" value="1"/>
</dbReference>
<feature type="domain" description="Multidrug resistance protein MdtA-like barrel-sandwich hybrid" evidence="6">
    <location>
        <begin position="60"/>
        <end position="198"/>
    </location>
</feature>
<dbReference type="GO" id="GO:0015562">
    <property type="term" value="F:efflux transmembrane transporter activity"/>
    <property type="evidence" value="ECO:0007669"/>
    <property type="project" value="TreeGrafter"/>
</dbReference>
<organism evidence="9 10">
    <name type="scientific">Maribellus comscasis</name>
    <dbReference type="NCBI Taxonomy" id="2681766"/>
    <lineage>
        <taxon>Bacteria</taxon>
        <taxon>Pseudomonadati</taxon>
        <taxon>Bacteroidota</taxon>
        <taxon>Bacteroidia</taxon>
        <taxon>Marinilabiliales</taxon>
        <taxon>Prolixibacteraceae</taxon>
        <taxon>Maribellus</taxon>
    </lineage>
</organism>
<dbReference type="InterPro" id="IPR006143">
    <property type="entry name" value="RND_pump_MFP"/>
</dbReference>
<dbReference type="NCBIfam" id="TIGR01730">
    <property type="entry name" value="RND_mfp"/>
    <property type="match status" value="1"/>
</dbReference>
<keyword evidence="2" id="KW-0175">Coiled coil</keyword>
<name>A0A6I6JRA4_9BACT</name>
<dbReference type="AlphaFoldDB" id="A0A6I6JRA4"/>
<evidence type="ECO:0000256" key="3">
    <source>
        <dbReference type="SAM" id="MobiDB-lite"/>
    </source>
</evidence>
<evidence type="ECO:0000313" key="9">
    <source>
        <dbReference type="EMBL" id="QGY42677.1"/>
    </source>
</evidence>
<dbReference type="Pfam" id="PF25975">
    <property type="entry name" value="CzcB_C"/>
    <property type="match status" value="1"/>
</dbReference>
<dbReference type="Gene3D" id="2.40.50.100">
    <property type="match status" value="1"/>
</dbReference>
<feature type="domain" description="Multidrug resistance protein MdtA-like alpha-helical hairpin" evidence="5">
    <location>
        <begin position="99"/>
        <end position="169"/>
    </location>
</feature>
<feature type="transmembrane region" description="Helical" evidence="4">
    <location>
        <begin position="6"/>
        <end position="23"/>
    </location>
</feature>
<keyword evidence="4" id="KW-1133">Transmembrane helix</keyword>
<dbReference type="Pfam" id="PF25876">
    <property type="entry name" value="HH_MFP_RND"/>
    <property type="match status" value="1"/>
</dbReference>
<proteinExistence type="inferred from homology"/>
<accession>A0A6I6JRA4</accession>
<evidence type="ECO:0000259" key="6">
    <source>
        <dbReference type="Pfam" id="PF25917"/>
    </source>
</evidence>
<evidence type="ECO:0000313" key="10">
    <source>
        <dbReference type="Proteomes" id="UP000428260"/>
    </source>
</evidence>
<evidence type="ECO:0000259" key="7">
    <source>
        <dbReference type="Pfam" id="PF25954"/>
    </source>
</evidence>
<keyword evidence="4" id="KW-0812">Transmembrane</keyword>
<dbReference type="GO" id="GO:1990281">
    <property type="term" value="C:efflux pump complex"/>
    <property type="evidence" value="ECO:0007669"/>
    <property type="project" value="TreeGrafter"/>
</dbReference>
<feature type="domain" description="CzcB-like C-terminal circularly permuted SH3-like" evidence="8">
    <location>
        <begin position="337"/>
        <end position="378"/>
    </location>
</feature>
<dbReference type="PANTHER" id="PTHR30469:SF33">
    <property type="entry name" value="SLR1207 PROTEIN"/>
    <property type="match status" value="1"/>
</dbReference>
<protein>
    <submittedName>
        <fullName evidence="9">Efflux RND transporter periplasmic adaptor subunit</fullName>
    </submittedName>
</protein>
<evidence type="ECO:0000256" key="1">
    <source>
        <dbReference type="ARBA" id="ARBA00009477"/>
    </source>
</evidence>
<dbReference type="EMBL" id="CP046401">
    <property type="protein sequence ID" value="QGY42677.1"/>
    <property type="molecule type" value="Genomic_DNA"/>
</dbReference>
<dbReference type="KEGG" id="mcos:GM418_03115"/>
<dbReference type="SUPFAM" id="SSF111369">
    <property type="entry name" value="HlyD-like secretion proteins"/>
    <property type="match status" value="1"/>
</dbReference>
<dbReference type="Gene3D" id="1.10.287.470">
    <property type="entry name" value="Helix hairpin bin"/>
    <property type="match status" value="1"/>
</dbReference>
<dbReference type="Pfam" id="PF25954">
    <property type="entry name" value="Beta-barrel_RND_2"/>
    <property type="match status" value="1"/>
</dbReference>
<dbReference type="InterPro" id="IPR058624">
    <property type="entry name" value="MdtA-like_HH"/>
</dbReference>
<feature type="region of interest" description="Disordered" evidence="3">
    <location>
        <begin position="382"/>
        <end position="406"/>
    </location>
</feature>
<evidence type="ECO:0000259" key="8">
    <source>
        <dbReference type="Pfam" id="PF25975"/>
    </source>
</evidence>
<dbReference type="InterPro" id="IPR058625">
    <property type="entry name" value="MdtA-like_BSH"/>
</dbReference>
<reference evidence="9 10" key="1">
    <citation type="submission" date="2019-11" db="EMBL/GenBank/DDBJ databases">
        <authorList>
            <person name="Zheng R.K."/>
            <person name="Sun C.M."/>
        </authorList>
    </citation>
    <scope>NUCLEOTIDE SEQUENCE [LARGE SCALE GENOMIC DNA]</scope>
    <source>
        <strain evidence="9 10">WC007</strain>
    </source>
</reference>
<dbReference type="Proteomes" id="UP000428260">
    <property type="component" value="Chromosome"/>
</dbReference>
<sequence length="406" mass="44522">MKKKTIIITAIVAAALVAAFMILKPKKINAEKINIETAKAETGSVSKTVTATGTLEAITTVEVGTQVSGIIENIYVDFNSYVKKGQMIAQIDTTNLVAQLEQSQATLDNAKAELDYQQANYNRLAPLNEKKLISQSDFDQTVYNLNKAKASYNSALASHKKNEINLNYAFIDSPIDGIVLNRAVEEGQTVAASFNTPTLFTIANDLTQMRVEADVDEADIGQVKEGQRVEFKVSAFPDDVFEGEVTEVRLEPTITNNVVTYTIIVSAPNPDFKLMPGLTADIEIYVRERKDVLVVPSKALRFTPDQKLLFSFMNGQSRPEMPEENPPMQKMESNQSKEENVVWVKKDSTIRPVPVETGMNDDNNVEILAGLTPGDEVILDMEETGKTTAAPSAGGNPFMPGPPGRR</sequence>
<evidence type="ECO:0000256" key="2">
    <source>
        <dbReference type="SAM" id="Coils"/>
    </source>
</evidence>